<dbReference type="EMBL" id="QBIY01012672">
    <property type="protein sequence ID" value="RXN19408.1"/>
    <property type="molecule type" value="Genomic_DNA"/>
</dbReference>
<reference evidence="1 2" key="1">
    <citation type="submission" date="2018-03" db="EMBL/GenBank/DDBJ databases">
        <title>Draft genome sequence of Rohu Carp (Labeo rohita).</title>
        <authorList>
            <person name="Das P."/>
            <person name="Kushwaha B."/>
            <person name="Joshi C.G."/>
            <person name="Kumar D."/>
            <person name="Nagpure N.S."/>
            <person name="Sahoo L."/>
            <person name="Das S.P."/>
            <person name="Bit A."/>
            <person name="Patnaik S."/>
            <person name="Meher P.K."/>
            <person name="Jayasankar P."/>
            <person name="Koringa P.G."/>
            <person name="Patel N.V."/>
            <person name="Hinsu A.T."/>
            <person name="Kumar R."/>
            <person name="Pandey M."/>
            <person name="Agarwal S."/>
            <person name="Srivastava S."/>
            <person name="Singh M."/>
            <person name="Iquebal M.A."/>
            <person name="Jaiswal S."/>
            <person name="Angadi U.B."/>
            <person name="Kumar N."/>
            <person name="Raza M."/>
            <person name="Shah T.M."/>
            <person name="Rai A."/>
            <person name="Jena J.K."/>
        </authorList>
    </citation>
    <scope>NUCLEOTIDE SEQUENCE [LARGE SCALE GENOMIC DNA]</scope>
    <source>
        <strain evidence="1">DASCIFA01</strain>
        <tissue evidence="1">Testis</tissue>
    </source>
</reference>
<dbReference type="AlphaFoldDB" id="A0A498MDX1"/>
<dbReference type="PANTHER" id="PTHR47501">
    <property type="entry name" value="TRANSPOSASE-RELATED"/>
    <property type="match status" value="1"/>
</dbReference>
<dbReference type="SUPFAM" id="SSF53098">
    <property type="entry name" value="Ribonuclease H-like"/>
    <property type="match status" value="1"/>
</dbReference>
<accession>A0A498MDX1</accession>
<dbReference type="Proteomes" id="UP000290572">
    <property type="component" value="Unassembled WGS sequence"/>
</dbReference>
<evidence type="ECO:0000313" key="2">
    <source>
        <dbReference type="Proteomes" id="UP000290572"/>
    </source>
</evidence>
<sequence>MECLNTCILTKTQELQETCEKLLVTRFKAAELTFIQEYVQVMAPLAKALDILQSEKMAYAGVLVPTISILLDKMEHMKHEVNIHHCNPLIDALINGVKQRFGYIFQDARLLIASAAHPMFRLAYIPNGKKADVVSNLKAELSLLQTRYPDDHMHTDGKNPTDDDDDVTGYFPSLRTKTVPNEVDSYLQSTETNLVNAFQNLPMMKKIFLKYNTGVPASAACELLFSVGKDIFRPKRNRLSDANFEKLLLCRVNNQLLLKESGSSLATS</sequence>
<comment type="caution">
    <text evidence="1">The sequence shown here is derived from an EMBL/GenBank/DDBJ whole genome shotgun (WGS) entry which is preliminary data.</text>
</comment>
<evidence type="ECO:0000313" key="1">
    <source>
        <dbReference type="EMBL" id="RXN19408.1"/>
    </source>
</evidence>
<name>A0A498MDX1_LABRO</name>
<gene>
    <name evidence="1" type="ORF">ROHU_025770</name>
</gene>
<organism evidence="1 2">
    <name type="scientific">Labeo rohita</name>
    <name type="common">Indian major carp</name>
    <name type="synonym">Cyprinus rohita</name>
    <dbReference type="NCBI Taxonomy" id="84645"/>
    <lineage>
        <taxon>Eukaryota</taxon>
        <taxon>Metazoa</taxon>
        <taxon>Chordata</taxon>
        <taxon>Craniata</taxon>
        <taxon>Vertebrata</taxon>
        <taxon>Euteleostomi</taxon>
        <taxon>Actinopterygii</taxon>
        <taxon>Neopterygii</taxon>
        <taxon>Teleostei</taxon>
        <taxon>Ostariophysi</taxon>
        <taxon>Cypriniformes</taxon>
        <taxon>Cyprinidae</taxon>
        <taxon>Labeoninae</taxon>
        <taxon>Labeonini</taxon>
        <taxon>Labeo</taxon>
    </lineage>
</organism>
<keyword evidence="2" id="KW-1185">Reference proteome</keyword>
<dbReference type="InterPro" id="IPR012337">
    <property type="entry name" value="RNaseH-like_sf"/>
</dbReference>
<proteinExistence type="predicted"/>
<protein>
    <submittedName>
        <fullName evidence="1">Tol2 transposase</fullName>
    </submittedName>
</protein>
<dbReference type="PANTHER" id="PTHR47501:SF5">
    <property type="entry name" value="HAT C-TERMINAL DIMERISATION DOMAIN-CONTAINING PROTEIN"/>
    <property type="match status" value="1"/>
</dbReference>